<evidence type="ECO:0000313" key="2">
    <source>
        <dbReference type="Proteomes" id="UP001262582"/>
    </source>
</evidence>
<gene>
    <name evidence="1" type="ORF">RM539_14805</name>
</gene>
<dbReference type="RefSeq" id="WP_311504195.1">
    <property type="nucleotide sequence ID" value="NZ_JAVRHK010000012.1"/>
</dbReference>
<name>A0ABU3D935_9FLAO</name>
<organism evidence="1 2">
    <name type="scientific">Autumnicola musiva</name>
    <dbReference type="NCBI Taxonomy" id="3075589"/>
    <lineage>
        <taxon>Bacteria</taxon>
        <taxon>Pseudomonadati</taxon>
        <taxon>Bacteroidota</taxon>
        <taxon>Flavobacteriia</taxon>
        <taxon>Flavobacteriales</taxon>
        <taxon>Flavobacteriaceae</taxon>
        <taxon>Autumnicola</taxon>
    </lineage>
</organism>
<keyword evidence="2" id="KW-1185">Reference proteome</keyword>
<sequence length="119" mass="14008">MVAYLETVEIESSLQILIHSYVKDCMEGKEMSEDFVELIKHNFLAKYVYYNREKEMIEIGVNHSKTRKSYPEIKVYSFPLAKAAEWVGKKFKTSQRDLKFYGTLINSRKCLKDPQIVVM</sequence>
<reference evidence="1 2" key="1">
    <citation type="submission" date="2023-09" db="EMBL/GenBank/DDBJ databases">
        <authorList>
            <person name="Rey-Velasco X."/>
        </authorList>
    </citation>
    <scope>NUCLEOTIDE SEQUENCE [LARGE SCALE GENOMIC DNA]</scope>
    <source>
        <strain evidence="1 2">F117</strain>
    </source>
</reference>
<protein>
    <submittedName>
        <fullName evidence="1">Uncharacterized protein</fullName>
    </submittedName>
</protein>
<evidence type="ECO:0000313" key="1">
    <source>
        <dbReference type="EMBL" id="MDT0677854.1"/>
    </source>
</evidence>
<dbReference type="EMBL" id="JAVRHK010000012">
    <property type="protein sequence ID" value="MDT0677854.1"/>
    <property type="molecule type" value="Genomic_DNA"/>
</dbReference>
<accession>A0ABU3D935</accession>
<comment type="caution">
    <text evidence="1">The sequence shown here is derived from an EMBL/GenBank/DDBJ whole genome shotgun (WGS) entry which is preliminary data.</text>
</comment>
<proteinExistence type="predicted"/>
<dbReference type="Proteomes" id="UP001262582">
    <property type="component" value="Unassembled WGS sequence"/>
</dbReference>